<keyword evidence="8" id="KW-0028">Amino-acid biosynthesis</keyword>
<keyword evidence="8" id="KW-0368">Histidine biosynthesis</keyword>
<dbReference type="PROSITE" id="PS50862">
    <property type="entry name" value="AA_TRNA_LIGASE_II"/>
    <property type="match status" value="1"/>
</dbReference>
<dbReference type="UniPathway" id="UPA00031">
    <property type="reaction ID" value="UER00006"/>
</dbReference>
<dbReference type="STRING" id="1123382.SAMN02745221_00022"/>
<dbReference type="HAMAP" id="MF_00125">
    <property type="entry name" value="HisZ"/>
    <property type="match status" value="1"/>
</dbReference>
<evidence type="ECO:0000313" key="11">
    <source>
        <dbReference type="EMBL" id="SHG37118.1"/>
    </source>
</evidence>
<keyword evidence="11" id="KW-0808">Transferase</keyword>
<dbReference type="SUPFAM" id="SSF55681">
    <property type="entry name" value="Class II aaRS and biotin synthetases"/>
    <property type="match status" value="1"/>
</dbReference>
<comment type="function">
    <text evidence="7 8">Required for the first step of histidine biosynthesis. May allow the feedback regulation of ATP phosphoribosyltransferase activity by histidine.</text>
</comment>
<feature type="binding site" evidence="9">
    <location>
        <position position="126"/>
    </location>
    <ligand>
        <name>L-histidine</name>
        <dbReference type="ChEBI" id="CHEBI:57595"/>
    </ligand>
</feature>
<evidence type="ECO:0000256" key="2">
    <source>
        <dbReference type="ARBA" id="ARBA00004667"/>
    </source>
</evidence>
<dbReference type="PIRSF" id="PIRSF001549">
    <property type="entry name" value="His-tRNA_synth"/>
    <property type="match status" value="1"/>
</dbReference>
<evidence type="ECO:0000256" key="7">
    <source>
        <dbReference type="ARBA" id="ARBA00025246"/>
    </source>
</evidence>
<accession>A0A1M5J978</accession>
<dbReference type="Gene3D" id="3.30.930.10">
    <property type="entry name" value="Bira Bifunctional Protein, Domain 2"/>
    <property type="match status" value="1"/>
</dbReference>
<feature type="binding site" evidence="9">
    <location>
        <position position="122"/>
    </location>
    <ligand>
        <name>L-histidine</name>
        <dbReference type="ChEBI" id="CHEBI:57595"/>
    </ligand>
</feature>
<dbReference type="GO" id="GO:0004821">
    <property type="term" value="F:histidine-tRNA ligase activity"/>
    <property type="evidence" value="ECO:0007669"/>
    <property type="project" value="TreeGrafter"/>
</dbReference>
<keyword evidence="6 8" id="KW-0963">Cytoplasm</keyword>
<dbReference type="GO" id="GO:0006427">
    <property type="term" value="P:histidyl-tRNA aminoacylation"/>
    <property type="evidence" value="ECO:0007669"/>
    <property type="project" value="TreeGrafter"/>
</dbReference>
<keyword evidence="12" id="KW-1185">Reference proteome</keyword>
<proteinExistence type="inferred from homology"/>
<dbReference type="Pfam" id="PF13393">
    <property type="entry name" value="tRNA-synt_His"/>
    <property type="match status" value="1"/>
</dbReference>
<dbReference type="EMBL" id="FQWY01000002">
    <property type="protein sequence ID" value="SHG37118.1"/>
    <property type="molecule type" value="Genomic_DNA"/>
</dbReference>
<comment type="subcellular location">
    <subcellularLocation>
        <location evidence="1 8">Cytoplasm</location>
    </subcellularLocation>
</comment>
<dbReference type="InterPro" id="IPR006195">
    <property type="entry name" value="aa-tRNA-synth_II"/>
</dbReference>
<feature type="binding site" evidence="9">
    <location>
        <position position="108"/>
    </location>
    <ligand>
        <name>L-histidine</name>
        <dbReference type="ChEBI" id="CHEBI:57595"/>
    </ligand>
</feature>
<keyword evidence="11" id="KW-0328">Glycosyltransferase</keyword>
<dbReference type="PANTHER" id="PTHR43707">
    <property type="entry name" value="HISTIDYL-TRNA SYNTHETASE"/>
    <property type="match status" value="1"/>
</dbReference>
<gene>
    <name evidence="8" type="primary">hisZ</name>
    <name evidence="11" type="ORF">SAMN02745221_00022</name>
</gene>
<dbReference type="OrthoDB" id="9800814at2"/>
<dbReference type="PANTHER" id="PTHR43707:SF1">
    <property type="entry name" value="HISTIDINE--TRNA LIGASE, MITOCHONDRIAL-RELATED"/>
    <property type="match status" value="1"/>
</dbReference>
<comment type="subunit">
    <text evidence="4 8">Heteromultimer composed of HisG and HisZ subunits.</text>
</comment>
<comment type="similarity">
    <text evidence="3 8">Belongs to the class-II aminoacyl-tRNA synthetase family. HisZ subfamily.</text>
</comment>
<evidence type="ECO:0000256" key="5">
    <source>
        <dbReference type="ARBA" id="ARBA00020397"/>
    </source>
</evidence>
<evidence type="ECO:0000256" key="4">
    <source>
        <dbReference type="ARBA" id="ARBA00011496"/>
    </source>
</evidence>
<comment type="pathway">
    <text evidence="2 8">Amino-acid biosynthesis; L-histidine biosynthesis; L-histidine from 5-phospho-alpha-D-ribose 1-diphosphate: step 1/9.</text>
</comment>
<organism evidence="11 12">
    <name type="scientific">Thermosyntropha lipolytica DSM 11003</name>
    <dbReference type="NCBI Taxonomy" id="1123382"/>
    <lineage>
        <taxon>Bacteria</taxon>
        <taxon>Bacillati</taxon>
        <taxon>Bacillota</taxon>
        <taxon>Clostridia</taxon>
        <taxon>Eubacteriales</taxon>
        <taxon>Syntrophomonadaceae</taxon>
        <taxon>Thermosyntropha</taxon>
    </lineage>
</organism>
<dbReference type="InterPro" id="IPR004517">
    <property type="entry name" value="HisZ"/>
</dbReference>
<evidence type="ECO:0000259" key="10">
    <source>
        <dbReference type="PROSITE" id="PS50862"/>
    </source>
</evidence>
<dbReference type="Proteomes" id="UP000242329">
    <property type="component" value="Unassembled WGS sequence"/>
</dbReference>
<protein>
    <recommendedName>
        <fullName evidence="5 8">ATP phosphoribosyltransferase regulatory subunit</fullName>
    </recommendedName>
</protein>
<dbReference type="GO" id="GO:0016757">
    <property type="term" value="F:glycosyltransferase activity"/>
    <property type="evidence" value="ECO:0007669"/>
    <property type="project" value="UniProtKB-KW"/>
</dbReference>
<dbReference type="InterPro" id="IPR045864">
    <property type="entry name" value="aa-tRNA-synth_II/BPL/LPL"/>
</dbReference>
<dbReference type="CDD" id="cd00773">
    <property type="entry name" value="HisRS-like_core"/>
    <property type="match status" value="1"/>
</dbReference>
<feature type="binding site" evidence="9">
    <location>
        <begin position="271"/>
        <end position="272"/>
    </location>
    <ligand>
        <name>L-histidine</name>
        <dbReference type="ChEBI" id="CHEBI:57595"/>
    </ligand>
</feature>
<evidence type="ECO:0000256" key="6">
    <source>
        <dbReference type="ARBA" id="ARBA00022490"/>
    </source>
</evidence>
<dbReference type="GO" id="GO:0005737">
    <property type="term" value="C:cytoplasm"/>
    <property type="evidence" value="ECO:0007669"/>
    <property type="project" value="UniProtKB-SubCell"/>
</dbReference>
<feature type="binding site" evidence="9">
    <location>
        <begin position="78"/>
        <end position="80"/>
    </location>
    <ligand>
        <name>L-histidine</name>
        <dbReference type="ChEBI" id="CHEBI:57595"/>
    </ligand>
</feature>
<dbReference type="InterPro" id="IPR004516">
    <property type="entry name" value="HisRS/HisZ"/>
</dbReference>
<dbReference type="NCBIfam" id="TIGR00443">
    <property type="entry name" value="hisZ_biosyn_reg"/>
    <property type="match status" value="1"/>
</dbReference>
<evidence type="ECO:0000256" key="9">
    <source>
        <dbReference type="PIRSR" id="PIRSR001549-1"/>
    </source>
</evidence>
<feature type="domain" description="Aminoacyl-transfer RNA synthetases class-II family profile" evidence="10">
    <location>
        <begin position="1"/>
        <end position="329"/>
    </location>
</feature>
<dbReference type="GO" id="GO:0140096">
    <property type="term" value="F:catalytic activity, acting on a protein"/>
    <property type="evidence" value="ECO:0007669"/>
    <property type="project" value="UniProtKB-ARBA"/>
</dbReference>
<dbReference type="RefSeq" id="WP_073088741.1">
    <property type="nucleotide sequence ID" value="NZ_FQWY01000002.1"/>
</dbReference>
<feature type="binding site" evidence="9">
    <location>
        <position position="267"/>
    </location>
    <ligand>
        <name>L-histidine</name>
        <dbReference type="ChEBI" id="CHEBI:57595"/>
    </ligand>
</feature>
<evidence type="ECO:0000256" key="3">
    <source>
        <dbReference type="ARBA" id="ARBA00005539"/>
    </source>
</evidence>
<comment type="miscellaneous">
    <text evidence="8">This function is generally fulfilled by the C-terminal part of HisG, which is missing in some bacteria such as this one.</text>
</comment>
<evidence type="ECO:0000313" key="12">
    <source>
        <dbReference type="Proteomes" id="UP000242329"/>
    </source>
</evidence>
<sequence>MKNKKIPKGLRDLLPEEVRKKRIIEARLISLFASYGYKEVITPTFEYLEVIEAGTGNIREELFLFLDREGGILSLRPEMTVSIARLASIHLAEEKFPQRLCYIANVFRHVQPQLARYREFWQAGIELLGASGVWADVEVISLAVKALKAIGVKDFKVSINQIGIFNSLLEDGSLDYEDRVRIRELIEKKDLVELTRLLESMDIDEGLKETLVKMPVLHGGLEILDQLPYIERNARASAAALDLIEIYEALKLCGVIENIVVDTGVLRGLDYYTGIVFEGYSPDLGYGLLGGGRYDNLLGKFGLDRPATGFAIGIDRLALIVDEPCPTSPVYLVGGRDIGQVMKKCEELRLMGYVVEMDVERRSRNELEEKAGTVPGCQVVYID</sequence>
<evidence type="ECO:0000256" key="1">
    <source>
        <dbReference type="ARBA" id="ARBA00004496"/>
    </source>
</evidence>
<name>A0A1M5J978_9FIRM</name>
<evidence type="ECO:0000256" key="8">
    <source>
        <dbReference type="HAMAP-Rule" id="MF_00125"/>
    </source>
</evidence>
<dbReference type="AlphaFoldDB" id="A0A1M5J978"/>
<reference evidence="12" key="1">
    <citation type="submission" date="2016-11" db="EMBL/GenBank/DDBJ databases">
        <authorList>
            <person name="Varghese N."/>
            <person name="Submissions S."/>
        </authorList>
    </citation>
    <scope>NUCLEOTIDE SEQUENCE [LARGE SCALE GENOMIC DNA]</scope>
    <source>
        <strain evidence="12">DSM 11003</strain>
    </source>
</reference>
<dbReference type="GO" id="GO:0000105">
    <property type="term" value="P:L-histidine biosynthetic process"/>
    <property type="evidence" value="ECO:0007669"/>
    <property type="project" value="UniProtKB-UniRule"/>
</dbReference>
<dbReference type="InterPro" id="IPR041715">
    <property type="entry name" value="HisRS-like_core"/>
</dbReference>